<evidence type="ECO:0000313" key="3">
    <source>
        <dbReference type="Proteomes" id="UP001322138"/>
    </source>
</evidence>
<sequence>MEQYNNIQGRKAAPQSYESKSRSLPVRIPRAPPVVQTPPGPPSTNPPVTARSPARKPALCSLPIPPRLYIYPVPIALRAKSQEAQLSPATDLPQKCSHVAALTHAISREALD</sequence>
<feature type="compositionally biased region" description="Pro residues" evidence="1">
    <location>
        <begin position="30"/>
        <end position="45"/>
    </location>
</feature>
<evidence type="ECO:0000313" key="2">
    <source>
        <dbReference type="EMBL" id="KAK4649329.1"/>
    </source>
</evidence>
<gene>
    <name evidence="2" type="ORF">QC761_0020280</name>
</gene>
<keyword evidence="3" id="KW-1185">Reference proteome</keyword>
<proteinExistence type="predicted"/>
<organism evidence="2 3">
    <name type="scientific">Podospora bellae-mahoneyi</name>
    <dbReference type="NCBI Taxonomy" id="2093777"/>
    <lineage>
        <taxon>Eukaryota</taxon>
        <taxon>Fungi</taxon>
        <taxon>Dikarya</taxon>
        <taxon>Ascomycota</taxon>
        <taxon>Pezizomycotina</taxon>
        <taxon>Sordariomycetes</taxon>
        <taxon>Sordariomycetidae</taxon>
        <taxon>Sordariales</taxon>
        <taxon>Podosporaceae</taxon>
        <taxon>Podospora</taxon>
    </lineage>
</organism>
<protein>
    <submittedName>
        <fullName evidence="2">Uncharacterized protein</fullName>
    </submittedName>
</protein>
<evidence type="ECO:0000256" key="1">
    <source>
        <dbReference type="SAM" id="MobiDB-lite"/>
    </source>
</evidence>
<dbReference type="RefSeq" id="XP_062738304.1">
    <property type="nucleotide sequence ID" value="XM_062872066.1"/>
</dbReference>
<reference evidence="2 3" key="1">
    <citation type="journal article" date="2023" name="bioRxiv">
        <title>High-quality genome assemblies of four members of thePodospora anserinaspecies complex.</title>
        <authorList>
            <person name="Ament-Velasquez S.L."/>
            <person name="Vogan A.A."/>
            <person name="Wallerman O."/>
            <person name="Hartmann F."/>
            <person name="Gautier V."/>
            <person name="Silar P."/>
            <person name="Giraud T."/>
            <person name="Johannesson H."/>
        </authorList>
    </citation>
    <scope>NUCLEOTIDE SEQUENCE [LARGE SCALE GENOMIC DNA]</scope>
    <source>
        <strain evidence="2 3">CBS 112042</strain>
    </source>
</reference>
<accession>A0ABR0G0Y1</accession>
<dbReference type="Proteomes" id="UP001322138">
    <property type="component" value="Unassembled WGS sequence"/>
</dbReference>
<comment type="caution">
    <text evidence="2">The sequence shown here is derived from an EMBL/GenBank/DDBJ whole genome shotgun (WGS) entry which is preliminary data.</text>
</comment>
<feature type="region of interest" description="Disordered" evidence="1">
    <location>
        <begin position="1"/>
        <end position="57"/>
    </location>
</feature>
<name>A0ABR0G0Y1_9PEZI</name>
<dbReference type="GeneID" id="87891159"/>
<dbReference type="EMBL" id="JAFFGZ010000001">
    <property type="protein sequence ID" value="KAK4649329.1"/>
    <property type="molecule type" value="Genomic_DNA"/>
</dbReference>